<evidence type="ECO:0000256" key="1">
    <source>
        <dbReference type="ARBA" id="ARBA00006878"/>
    </source>
</evidence>
<dbReference type="NCBIfam" id="NF003229">
    <property type="entry name" value="PRK04195.1-5"/>
    <property type="match status" value="1"/>
</dbReference>
<dbReference type="GO" id="GO:0004386">
    <property type="term" value="F:helicase activity"/>
    <property type="evidence" value="ECO:0007669"/>
    <property type="project" value="UniProtKB-KW"/>
</dbReference>
<evidence type="ECO:0000256" key="5">
    <source>
        <dbReference type="ARBA" id="ARBA00022840"/>
    </source>
</evidence>
<dbReference type="InterPro" id="IPR047854">
    <property type="entry name" value="RFC_lid"/>
</dbReference>
<dbReference type="PANTHER" id="PTHR23389">
    <property type="entry name" value="CHROMOSOME TRANSMISSION FIDELITY FACTOR 18"/>
    <property type="match status" value="1"/>
</dbReference>
<dbReference type="NCBIfam" id="NF003233">
    <property type="entry name" value="PRK04195.2-3"/>
    <property type="match status" value="1"/>
</dbReference>
<dbReference type="GO" id="GO:0006260">
    <property type="term" value="P:DNA replication"/>
    <property type="evidence" value="ECO:0007669"/>
    <property type="project" value="UniProtKB-KW"/>
</dbReference>
<dbReference type="HAMAP" id="MF_01508">
    <property type="entry name" value="RfcL"/>
    <property type="match status" value="1"/>
</dbReference>
<dbReference type="InterPro" id="IPR023935">
    <property type="entry name" value="Rep_factor-C_lsu"/>
</dbReference>
<evidence type="ECO:0000256" key="4">
    <source>
        <dbReference type="ARBA" id="ARBA00022741"/>
    </source>
</evidence>
<accession>A0A644V5P0</accession>
<dbReference type="SUPFAM" id="SSF52540">
    <property type="entry name" value="P-loop containing nucleoside triphosphate hydrolases"/>
    <property type="match status" value="1"/>
</dbReference>
<keyword evidence="9" id="KW-0347">Helicase</keyword>
<keyword evidence="3" id="KW-0235">DNA replication</keyword>
<comment type="caution">
    <text evidence="9">The sequence shown here is derived from an EMBL/GenBank/DDBJ whole genome shotgun (WGS) entry which is preliminary data.</text>
</comment>
<dbReference type="CDD" id="cd18140">
    <property type="entry name" value="HLD_clamp_RFC"/>
    <property type="match status" value="1"/>
</dbReference>
<dbReference type="PANTHER" id="PTHR23389:SF6">
    <property type="entry name" value="REPLICATION FACTOR C SUBUNIT 1"/>
    <property type="match status" value="1"/>
</dbReference>
<gene>
    <name evidence="9" type="primary">ruvB_18</name>
    <name evidence="9" type="ORF">SDC9_32109</name>
</gene>
<comment type="similarity">
    <text evidence="1">Belongs to the activator 1 small subunits family. RfcL subfamily.</text>
</comment>
<dbReference type="Gene3D" id="3.40.50.300">
    <property type="entry name" value="P-loop containing nucleotide triphosphate hydrolases"/>
    <property type="match status" value="1"/>
</dbReference>
<dbReference type="CDD" id="cd00009">
    <property type="entry name" value="AAA"/>
    <property type="match status" value="1"/>
</dbReference>
<dbReference type="EMBL" id="VSSQ01000217">
    <property type="protein sequence ID" value="MPL86133.1"/>
    <property type="molecule type" value="Genomic_DNA"/>
</dbReference>
<dbReference type="Gene3D" id="1.10.8.60">
    <property type="match status" value="1"/>
</dbReference>
<dbReference type="Pfam" id="PF00004">
    <property type="entry name" value="AAA"/>
    <property type="match status" value="1"/>
</dbReference>
<evidence type="ECO:0000256" key="6">
    <source>
        <dbReference type="ARBA" id="ARBA00032141"/>
    </source>
</evidence>
<reference evidence="9" key="1">
    <citation type="submission" date="2019-08" db="EMBL/GenBank/DDBJ databases">
        <authorList>
            <person name="Kucharzyk K."/>
            <person name="Murdoch R.W."/>
            <person name="Higgins S."/>
            <person name="Loffler F."/>
        </authorList>
    </citation>
    <scope>NUCLEOTIDE SEQUENCE</scope>
</reference>
<name>A0A644V5P0_9ZZZZ</name>
<dbReference type="Pfam" id="PF25361">
    <property type="entry name" value="AAA_lid_RFC1"/>
    <property type="match status" value="1"/>
</dbReference>
<evidence type="ECO:0000259" key="8">
    <source>
        <dbReference type="SMART" id="SM00382"/>
    </source>
</evidence>
<sequence length="550" mass="63268">MRWTEKYRPRNFDEIIGNGKQKKEIEAWVKNWKEGNPQQCLLLVGPAGTGKTTFAHVIAREFSDSIELNASDKRSYDIIMNTVGESATTKSFFTNDNDYKLIILDEVDGIHGTDDRGGTRAIGKIIKESIHPIVMTANDFYSKRLTTIKTKCKVIKIGKVHTNSINALLKRICAKEGIKADPEAVRALAKGSNGDMRSALNTLQVIAEETKKLEMDDLEIVSQKDNTNNIFDSVRRVLKSKSIDKVKNSLRLDEDPTLVLEYIAENVPREYEKPKEIKKAYEMISEADLYFGRARQTRNYTYWRYASEFMGVGVALSKDDTYKKFTRLTGAMAFSLMGRTKGKRALRDKIAEKISEKIHVSNSVAISMFPYIEIMFENDDVAYDISTFFDFDDDEIKRFRKKKIPKSVIKRKEKEKQAELAKQKEKANFEEKSEEYVPISSETLSFVSKSNEDSKNFKEAVKKSKITVIEKEEKAIRTNDQKISENLKKEKIKKLKENESKENESKENESKENKSKREELKESSKNKPKKEEKKSKKVKKDSAQKSLFNF</sequence>
<keyword evidence="9" id="KW-0378">Hydrolase</keyword>
<dbReference type="GO" id="GO:0005524">
    <property type="term" value="F:ATP binding"/>
    <property type="evidence" value="ECO:0007669"/>
    <property type="project" value="UniProtKB-KW"/>
</dbReference>
<feature type="compositionally biased region" description="Basic and acidic residues" evidence="7">
    <location>
        <begin position="473"/>
        <end position="534"/>
    </location>
</feature>
<keyword evidence="5" id="KW-0067">ATP-binding</keyword>
<evidence type="ECO:0000256" key="3">
    <source>
        <dbReference type="ARBA" id="ARBA00022705"/>
    </source>
</evidence>
<feature type="region of interest" description="Disordered" evidence="7">
    <location>
        <begin position="473"/>
        <end position="550"/>
    </location>
</feature>
<evidence type="ECO:0000256" key="7">
    <source>
        <dbReference type="SAM" id="MobiDB-lite"/>
    </source>
</evidence>
<dbReference type="GO" id="GO:0016887">
    <property type="term" value="F:ATP hydrolysis activity"/>
    <property type="evidence" value="ECO:0007669"/>
    <property type="project" value="InterPro"/>
</dbReference>
<organism evidence="9">
    <name type="scientific">bioreactor metagenome</name>
    <dbReference type="NCBI Taxonomy" id="1076179"/>
    <lineage>
        <taxon>unclassified sequences</taxon>
        <taxon>metagenomes</taxon>
        <taxon>ecological metagenomes</taxon>
    </lineage>
</organism>
<dbReference type="SMART" id="SM00382">
    <property type="entry name" value="AAA"/>
    <property type="match status" value="1"/>
</dbReference>
<evidence type="ECO:0000256" key="2">
    <source>
        <dbReference type="ARBA" id="ARBA00014793"/>
    </source>
</evidence>
<dbReference type="InterPro" id="IPR003959">
    <property type="entry name" value="ATPase_AAA_core"/>
</dbReference>
<protein>
    <recommendedName>
        <fullName evidence="2">Replication factor C large subunit</fullName>
    </recommendedName>
    <alternativeName>
        <fullName evidence="6">Clamp loader large subunit</fullName>
    </alternativeName>
</protein>
<feature type="domain" description="AAA+ ATPase" evidence="8">
    <location>
        <begin position="37"/>
        <end position="161"/>
    </location>
</feature>
<keyword evidence="4" id="KW-0547">Nucleotide-binding</keyword>
<dbReference type="InterPro" id="IPR027417">
    <property type="entry name" value="P-loop_NTPase"/>
</dbReference>
<proteinExistence type="inferred from homology"/>
<dbReference type="AlphaFoldDB" id="A0A644V5P0"/>
<evidence type="ECO:0000313" key="9">
    <source>
        <dbReference type="EMBL" id="MPL86133.1"/>
    </source>
</evidence>
<dbReference type="InterPro" id="IPR003593">
    <property type="entry name" value="AAA+_ATPase"/>
</dbReference>